<protein>
    <recommendedName>
        <fullName evidence="4">Remorin C-terminal domain-containing protein</fullName>
    </recommendedName>
</protein>
<feature type="region of interest" description="Disordered" evidence="3">
    <location>
        <begin position="31"/>
        <end position="120"/>
    </location>
</feature>
<evidence type="ECO:0000256" key="1">
    <source>
        <dbReference type="ARBA" id="ARBA00005711"/>
    </source>
</evidence>
<feature type="compositionally biased region" description="Polar residues" evidence="3">
    <location>
        <begin position="412"/>
        <end position="422"/>
    </location>
</feature>
<gene>
    <name evidence="5" type="ORF">AXG93_2265s1020</name>
</gene>
<feature type="compositionally biased region" description="Polar residues" evidence="3">
    <location>
        <begin position="82"/>
        <end position="94"/>
    </location>
</feature>
<proteinExistence type="inferred from homology"/>
<dbReference type="InterPro" id="IPR005516">
    <property type="entry name" value="Remorin_C"/>
</dbReference>
<feature type="domain" description="Remorin C-terminal" evidence="4">
    <location>
        <begin position="487"/>
        <end position="590"/>
    </location>
</feature>
<sequence>MSLKQRATKCSGYIPPSQYVPVYSRPIRSSNVRWHEELSPITPKPSFDDPDNTRSRTIQQAVKAWLESSPNSVIGHVRGRSPTDSPRTSQSSSDRAIATPSDGDVDQAFGDATPESPTFQRNKLTPWIDIAGKGGGVQPKADDQRPTQTEITSCDQSTEEKPVFLATKFPPITEAAPAETDNYSVAVSTAIKTSGVAPESYLKPPRGLEKAMVVYGGGPNALPQRRVTFHGLGTMDEEIRGKQLEDFRAPEYEERRFGDDGVNAFRPASKPIATIIESADDNASDNDDSITEEVNEKAGFISSAVSSPASVFEERRFGGEGMNLIQITGSGEFAAESVYQKGKMKAKPVIESSPPSSFPARDFDPGAENRRPSRPHQSRRTLQPLYETDGAAVSSHAQMATKQEERYEVQSRPVSGASTQFVSGGKREGPTKTAAVVPVPEDSQFNSNFAQEQTPSTPLEGVDVNQLRLAKQPSNRQQTMERVKKEKFHTKAVAWEEAKNSEFFNRYKREETRIMAWEDHKKAKAAVSLKKVEMKLQEKRAKAVEKMENEMAKAHKKAEEKKAIAEAKRAEKAAKAAEEAELIRQHGRRPLSLFCFTP</sequence>
<feature type="compositionally biased region" description="Basic and acidic residues" evidence="3">
    <location>
        <begin position="361"/>
        <end position="371"/>
    </location>
</feature>
<keyword evidence="2" id="KW-0175">Coiled coil</keyword>
<evidence type="ECO:0000313" key="5">
    <source>
        <dbReference type="EMBL" id="OAE30745.1"/>
    </source>
</evidence>
<comment type="similarity">
    <text evidence="1">Belongs to the remorin family.</text>
</comment>
<name>A0A176WEP2_MARPO</name>
<evidence type="ECO:0000256" key="3">
    <source>
        <dbReference type="SAM" id="MobiDB-lite"/>
    </source>
</evidence>
<comment type="caution">
    <text evidence="5">The sequence shown here is derived from an EMBL/GenBank/DDBJ whole genome shotgun (WGS) entry which is preliminary data.</text>
</comment>
<dbReference type="Proteomes" id="UP000077202">
    <property type="component" value="Unassembled WGS sequence"/>
</dbReference>
<dbReference type="Pfam" id="PF03763">
    <property type="entry name" value="Remorin_C"/>
    <property type="match status" value="1"/>
</dbReference>
<organism evidence="5 6">
    <name type="scientific">Marchantia polymorpha subsp. ruderalis</name>
    <dbReference type="NCBI Taxonomy" id="1480154"/>
    <lineage>
        <taxon>Eukaryota</taxon>
        <taxon>Viridiplantae</taxon>
        <taxon>Streptophyta</taxon>
        <taxon>Embryophyta</taxon>
        <taxon>Marchantiophyta</taxon>
        <taxon>Marchantiopsida</taxon>
        <taxon>Marchantiidae</taxon>
        <taxon>Marchantiales</taxon>
        <taxon>Marchantiaceae</taxon>
        <taxon>Marchantia</taxon>
    </lineage>
</organism>
<dbReference type="PANTHER" id="PTHR31471:SF87">
    <property type="entry name" value="REMORIN 4.2"/>
    <property type="match status" value="1"/>
</dbReference>
<dbReference type="PANTHER" id="PTHR31471">
    <property type="entry name" value="OS02G0116800 PROTEIN"/>
    <property type="match status" value="1"/>
</dbReference>
<feature type="coiled-coil region" evidence="2">
    <location>
        <begin position="529"/>
        <end position="580"/>
    </location>
</feature>
<evidence type="ECO:0000256" key="2">
    <source>
        <dbReference type="SAM" id="Coils"/>
    </source>
</evidence>
<evidence type="ECO:0000259" key="4">
    <source>
        <dbReference type="Pfam" id="PF03763"/>
    </source>
</evidence>
<keyword evidence="6" id="KW-1185">Reference proteome</keyword>
<reference evidence="5" key="1">
    <citation type="submission" date="2016-03" db="EMBL/GenBank/DDBJ databases">
        <title>Mechanisms controlling the formation of the plant cell surface in tip-growing cells are functionally conserved among land plants.</title>
        <authorList>
            <person name="Honkanen S."/>
            <person name="Jones V.A."/>
            <person name="Morieri G."/>
            <person name="Champion C."/>
            <person name="Hetherington A.J."/>
            <person name="Kelly S."/>
            <person name="Saint-Marcoux D."/>
            <person name="Proust H."/>
            <person name="Prescott H."/>
            <person name="Dolan L."/>
        </authorList>
    </citation>
    <scope>NUCLEOTIDE SEQUENCE [LARGE SCALE GENOMIC DNA]</scope>
    <source>
        <tissue evidence="5">Whole gametophyte</tissue>
    </source>
</reference>
<feature type="region of interest" description="Disordered" evidence="3">
    <location>
        <begin position="341"/>
        <end position="433"/>
    </location>
</feature>
<accession>A0A176WEP2</accession>
<evidence type="ECO:0000313" key="6">
    <source>
        <dbReference type="Proteomes" id="UP000077202"/>
    </source>
</evidence>
<dbReference type="EMBL" id="LVLJ01001251">
    <property type="protein sequence ID" value="OAE30745.1"/>
    <property type="molecule type" value="Genomic_DNA"/>
</dbReference>
<dbReference type="AlphaFoldDB" id="A0A176WEP2"/>